<accession>A0A9P9Y620</accession>
<dbReference type="CDD" id="cd20393">
    <property type="entry name" value="Tudor_SGF29_rpt1"/>
    <property type="match status" value="1"/>
</dbReference>
<dbReference type="InterPro" id="IPR037802">
    <property type="entry name" value="SGF29"/>
</dbReference>
<evidence type="ECO:0000259" key="2">
    <source>
        <dbReference type="PROSITE" id="PS51518"/>
    </source>
</evidence>
<sequence length="409" mass="44381">MADRTEDERTGDATDSASALSSHAGTPTFEKDCRRGLTPNKRRRRNLSDREVSNLREDRADLGMGSRERKTRGLGRNGGGNGNGDRGEEAHIWDGIKKQLGGFVKNVNTESDGLSRLVDMDKQAGAMEADKVPGHMLKEMDQLCRSGVKQSDQNLAQVNGLIESLNILKGLVDANKKDEAGPNKRASTRDSTAAASLYEFDGPGESPVPSPVAPGPSRGKAGERASTRDRDRDRDRERDKERDSIGPKSGSVEPAGAGGVSTPMSGSAGIARSKVVFAKGDSVAFKPKFISGEGTPDWILGEVAQVVGEGKSRRYKVLDIEPEDQSKAKEYKTSASSMIPITPEDQAKSLPDWEPKTTVLALYPHTTTFYKAEVHSMDGEGNVKLQFEGENDSSTLQQVERRFVLEYRA</sequence>
<evidence type="ECO:0000313" key="4">
    <source>
        <dbReference type="Proteomes" id="UP001055219"/>
    </source>
</evidence>
<dbReference type="RefSeq" id="XP_051364937.1">
    <property type="nucleotide sequence ID" value="XM_051503301.1"/>
</dbReference>
<dbReference type="Pfam" id="PF07039">
    <property type="entry name" value="SGF29_Tudor"/>
    <property type="match status" value="1"/>
</dbReference>
<feature type="compositionally biased region" description="Gly residues" evidence="1">
    <location>
        <begin position="75"/>
        <end position="84"/>
    </location>
</feature>
<feature type="region of interest" description="Disordered" evidence="1">
    <location>
        <begin position="1"/>
        <end position="89"/>
    </location>
</feature>
<keyword evidence="4" id="KW-1185">Reference proteome</keyword>
<reference evidence="3" key="2">
    <citation type="submission" date="2022-07" db="EMBL/GenBank/DDBJ databases">
        <authorList>
            <person name="Goncalves M.F.M."/>
            <person name="Hilario S."/>
            <person name="Van De Peer Y."/>
            <person name="Esteves A.C."/>
            <person name="Alves A."/>
        </authorList>
    </citation>
    <scope>NUCLEOTIDE SEQUENCE</scope>
    <source>
        <strain evidence="3">MUM 19.33</strain>
    </source>
</reference>
<feature type="compositionally biased region" description="Basic and acidic residues" evidence="1">
    <location>
        <begin position="46"/>
        <end position="61"/>
    </location>
</feature>
<dbReference type="GeneID" id="75831113"/>
<dbReference type="AlphaFoldDB" id="A0A9P9Y620"/>
<dbReference type="PANTHER" id="PTHR21539:SF0">
    <property type="entry name" value="SAGA-ASSOCIATED FACTOR 29"/>
    <property type="match status" value="1"/>
</dbReference>
<feature type="region of interest" description="Disordered" evidence="1">
    <location>
        <begin position="324"/>
        <end position="350"/>
    </location>
</feature>
<dbReference type="Proteomes" id="UP001055219">
    <property type="component" value="Unassembled WGS sequence"/>
</dbReference>
<dbReference type="GO" id="GO:0000124">
    <property type="term" value="C:SAGA complex"/>
    <property type="evidence" value="ECO:0007669"/>
    <property type="project" value="InterPro"/>
</dbReference>
<feature type="compositionally biased region" description="Polar residues" evidence="1">
    <location>
        <begin position="13"/>
        <end position="25"/>
    </location>
</feature>
<reference evidence="3" key="1">
    <citation type="journal article" date="2021" name="J Fungi (Basel)">
        <title>Genomic and Metabolomic Analyses of the Marine Fungus Emericellopsis cladophorae: Insights into Saltwater Adaptability Mechanisms and Its Biosynthetic Potential.</title>
        <authorList>
            <person name="Goncalves M.F.M."/>
            <person name="Hilario S."/>
            <person name="Van de Peer Y."/>
            <person name="Esteves A.C."/>
            <person name="Alves A."/>
        </authorList>
    </citation>
    <scope>NUCLEOTIDE SEQUENCE</scope>
    <source>
        <strain evidence="3">MUM 19.33</strain>
    </source>
</reference>
<evidence type="ECO:0000256" key="1">
    <source>
        <dbReference type="SAM" id="MobiDB-lite"/>
    </source>
</evidence>
<comment type="caution">
    <text evidence="3">The sequence shown here is derived from an EMBL/GenBank/DDBJ whole genome shotgun (WGS) entry which is preliminary data.</text>
</comment>
<feature type="region of interest" description="Disordered" evidence="1">
    <location>
        <begin position="198"/>
        <end position="267"/>
    </location>
</feature>
<proteinExistence type="predicted"/>
<evidence type="ECO:0000313" key="3">
    <source>
        <dbReference type="EMBL" id="KAI6784081.1"/>
    </source>
</evidence>
<feature type="compositionally biased region" description="Basic and acidic residues" evidence="1">
    <location>
        <begin position="220"/>
        <end position="245"/>
    </location>
</feature>
<organism evidence="3 4">
    <name type="scientific">Emericellopsis cladophorae</name>
    <dbReference type="NCBI Taxonomy" id="2686198"/>
    <lineage>
        <taxon>Eukaryota</taxon>
        <taxon>Fungi</taxon>
        <taxon>Dikarya</taxon>
        <taxon>Ascomycota</taxon>
        <taxon>Pezizomycotina</taxon>
        <taxon>Sordariomycetes</taxon>
        <taxon>Hypocreomycetidae</taxon>
        <taxon>Hypocreales</taxon>
        <taxon>Bionectriaceae</taxon>
        <taxon>Emericellopsis</taxon>
    </lineage>
</organism>
<dbReference type="Gene3D" id="2.30.30.140">
    <property type="match status" value="2"/>
</dbReference>
<dbReference type="PANTHER" id="PTHR21539">
    <property type="entry name" value="SAGA-ASSOCIATED FACTOR 29"/>
    <property type="match status" value="1"/>
</dbReference>
<dbReference type="InterPro" id="IPR047288">
    <property type="entry name" value="Tudor_SGF29_rpt1"/>
</dbReference>
<dbReference type="PROSITE" id="PS51518">
    <property type="entry name" value="SGF29_C"/>
    <property type="match status" value="1"/>
</dbReference>
<feature type="domain" description="SGF29 C-terminal" evidence="2">
    <location>
        <begin position="273"/>
        <end position="409"/>
    </location>
</feature>
<name>A0A9P9Y620_9HYPO</name>
<feature type="compositionally biased region" description="Basic and acidic residues" evidence="1">
    <location>
        <begin position="1"/>
        <end position="12"/>
    </location>
</feature>
<dbReference type="InterPro" id="IPR010750">
    <property type="entry name" value="SGF29_tudor-like_dom"/>
</dbReference>
<dbReference type="EMBL" id="JAGIXG020000005">
    <property type="protein sequence ID" value="KAI6784081.1"/>
    <property type="molecule type" value="Genomic_DNA"/>
</dbReference>
<protein>
    <submittedName>
        <fullName evidence="3">SAGA-associated factor-like protein</fullName>
    </submittedName>
</protein>
<dbReference type="OrthoDB" id="10265994at2759"/>
<gene>
    <name evidence="3" type="ORF">J7T54_004627</name>
</gene>